<comment type="function">
    <text evidence="6 8 9">Binds directly to 23S ribosomal RNA and is necessary for the in vitro assembly process of the 50S ribosomal subunit. It is not involved in the protein synthesizing functions of that subunit.</text>
</comment>
<comment type="similarity">
    <text evidence="1 8 9">Belongs to the bacterial ribosomal protein bL20 family.</text>
</comment>
<dbReference type="NCBIfam" id="TIGR01032">
    <property type="entry name" value="rplT_bact"/>
    <property type="match status" value="1"/>
</dbReference>
<evidence type="ECO:0000256" key="5">
    <source>
        <dbReference type="ARBA" id="ARBA00023274"/>
    </source>
</evidence>
<dbReference type="GO" id="GO:0005840">
    <property type="term" value="C:ribosome"/>
    <property type="evidence" value="ECO:0007669"/>
    <property type="project" value="UniProtKB-KW"/>
</dbReference>
<evidence type="ECO:0000313" key="11">
    <source>
        <dbReference type="Proteomes" id="UP000070467"/>
    </source>
</evidence>
<dbReference type="SUPFAM" id="SSF74731">
    <property type="entry name" value="Ribosomal protein L20"/>
    <property type="match status" value="1"/>
</dbReference>
<dbReference type="PANTHER" id="PTHR10986">
    <property type="entry name" value="39S RIBOSOMAL PROTEIN L20"/>
    <property type="match status" value="1"/>
</dbReference>
<dbReference type="EMBL" id="LSDB01000011">
    <property type="protein sequence ID" value="KXB58437.1"/>
    <property type="molecule type" value="Genomic_DNA"/>
</dbReference>
<gene>
    <name evidence="8" type="primary">rplT</name>
    <name evidence="10" type="ORF">HMPREF1871_00461</name>
</gene>
<protein>
    <recommendedName>
        <fullName evidence="7 8">Large ribosomal subunit protein bL20</fullName>
    </recommendedName>
</protein>
<evidence type="ECO:0000313" key="10">
    <source>
        <dbReference type="EMBL" id="KXB58437.1"/>
    </source>
</evidence>
<dbReference type="PROSITE" id="PS00937">
    <property type="entry name" value="RIBOSOMAL_L20"/>
    <property type="match status" value="1"/>
</dbReference>
<keyword evidence="5 8" id="KW-0687">Ribonucleoprotein</keyword>
<evidence type="ECO:0000256" key="8">
    <source>
        <dbReference type="HAMAP-Rule" id="MF_00382"/>
    </source>
</evidence>
<dbReference type="Pfam" id="PF00453">
    <property type="entry name" value="Ribosomal_L20"/>
    <property type="match status" value="1"/>
</dbReference>
<keyword evidence="4 8" id="KW-0689">Ribosomal protein</keyword>
<dbReference type="Gene3D" id="6.10.160.10">
    <property type="match status" value="1"/>
</dbReference>
<evidence type="ECO:0000256" key="6">
    <source>
        <dbReference type="ARBA" id="ARBA00024775"/>
    </source>
</evidence>
<dbReference type="HAMAP" id="MF_00382">
    <property type="entry name" value="Ribosomal_bL20"/>
    <property type="match status" value="1"/>
</dbReference>
<evidence type="ECO:0000256" key="9">
    <source>
        <dbReference type="RuleBase" id="RU000560"/>
    </source>
</evidence>
<organism evidence="10 11">
    <name type="scientific">Gemelliphila asaccharolytica</name>
    <dbReference type="NCBI Taxonomy" id="502393"/>
    <lineage>
        <taxon>Bacteria</taxon>
        <taxon>Bacillati</taxon>
        <taxon>Bacillota</taxon>
        <taxon>Bacilli</taxon>
        <taxon>Bacillales</taxon>
        <taxon>Gemellaceae</taxon>
        <taxon>Gemelliphila</taxon>
    </lineage>
</organism>
<evidence type="ECO:0000256" key="4">
    <source>
        <dbReference type="ARBA" id="ARBA00022980"/>
    </source>
</evidence>
<comment type="caution">
    <text evidence="10">The sequence shown here is derived from an EMBL/GenBank/DDBJ whole genome shotgun (WGS) entry which is preliminary data.</text>
</comment>
<keyword evidence="2 8" id="KW-0699">rRNA-binding</keyword>
<evidence type="ECO:0000256" key="3">
    <source>
        <dbReference type="ARBA" id="ARBA00022884"/>
    </source>
</evidence>
<evidence type="ECO:0000256" key="1">
    <source>
        <dbReference type="ARBA" id="ARBA00007698"/>
    </source>
</evidence>
<reference evidence="10 11" key="1">
    <citation type="submission" date="2016-01" db="EMBL/GenBank/DDBJ databases">
        <authorList>
            <person name="Mitreva M."/>
            <person name="Pepin K.H."/>
            <person name="Mihindukulasuriya K.A."/>
            <person name="Fulton R."/>
            <person name="Fronick C."/>
            <person name="O'Laughlin M."/>
            <person name="Miner T."/>
            <person name="Herter B."/>
            <person name="Rosa B.A."/>
            <person name="Cordes M."/>
            <person name="Tomlinson C."/>
            <person name="Wollam A."/>
            <person name="Palsikar V.B."/>
            <person name="Mardis E.R."/>
            <person name="Wilson R.K."/>
        </authorList>
    </citation>
    <scope>NUCLEOTIDE SEQUENCE [LARGE SCALE GENOMIC DNA]</scope>
    <source>
        <strain evidence="10 11">KA00071</strain>
    </source>
</reference>
<dbReference type="InterPro" id="IPR005813">
    <property type="entry name" value="Ribosomal_bL20"/>
</dbReference>
<dbReference type="InterPro" id="IPR049946">
    <property type="entry name" value="RIBOSOMAL_L20_CS"/>
</dbReference>
<keyword evidence="11" id="KW-1185">Reference proteome</keyword>
<dbReference type="CDD" id="cd07026">
    <property type="entry name" value="Ribosomal_L20"/>
    <property type="match status" value="1"/>
</dbReference>
<name>A0ABR5TMC6_9BACL</name>
<accession>A0ABR5TMC6</accession>
<dbReference type="Gene3D" id="1.10.1900.20">
    <property type="entry name" value="Ribosomal protein L20"/>
    <property type="match status" value="1"/>
</dbReference>
<evidence type="ECO:0000256" key="2">
    <source>
        <dbReference type="ARBA" id="ARBA00022730"/>
    </source>
</evidence>
<dbReference type="PRINTS" id="PR00062">
    <property type="entry name" value="RIBOSOMALL20"/>
</dbReference>
<evidence type="ECO:0000256" key="7">
    <source>
        <dbReference type="ARBA" id="ARBA00035172"/>
    </source>
</evidence>
<dbReference type="InterPro" id="IPR035566">
    <property type="entry name" value="Ribosomal_protein_bL20_C"/>
</dbReference>
<sequence>MPRVKGGTVTRRRRKKILKLAKGYFGSKNTLFKVAKQQVMKSGMYAFRDRRQTKRNFRRLWIVRINAAARMNDISYSRLMNGLKLAGITINRKMLSELAIQDMNAFSKLCEQAKKELAK</sequence>
<proteinExistence type="inferred from homology"/>
<dbReference type="RefSeq" id="WP_066129525.1">
    <property type="nucleotide sequence ID" value="NZ_KQ959864.1"/>
</dbReference>
<keyword evidence="3 8" id="KW-0694">RNA-binding</keyword>
<dbReference type="Proteomes" id="UP000070467">
    <property type="component" value="Unassembled WGS sequence"/>
</dbReference>